<reference evidence="1 2" key="1">
    <citation type="journal article" date="2007" name="DNA Res.">
        <title>Complete genomic structure of the bloom-forming toxic cyanobacterium Microcystis aeruginosa NIES-843.</title>
        <authorList>
            <person name="Kaneko T."/>
            <person name="Nakajima N."/>
            <person name="Okamoto S."/>
            <person name="Suzuki I."/>
            <person name="Tanabe Y."/>
            <person name="Tamaoki M."/>
            <person name="Nakamura Y."/>
            <person name="Kasai F."/>
            <person name="Watanabe A."/>
            <person name="Kawashima K."/>
            <person name="Kishida Y."/>
            <person name="Ono A."/>
            <person name="Shimizu Y."/>
            <person name="Takahashi C."/>
            <person name="Minami C."/>
            <person name="Fujishiro T."/>
            <person name="Kohara M."/>
            <person name="Katoh M."/>
            <person name="Nakazaki N."/>
            <person name="Nakayama S."/>
            <person name="Yamada M."/>
            <person name="Tabata S."/>
            <person name="Watanabe M.M."/>
        </authorList>
    </citation>
    <scope>NUCLEOTIDE SEQUENCE [LARGE SCALE GENOMIC DNA]</scope>
    <source>
        <strain evidence="2">NIES-843 / IAM M-247</strain>
    </source>
</reference>
<organism evidence="1 2">
    <name type="scientific">Microcystis aeruginosa (strain NIES-843 / IAM M-2473)</name>
    <dbReference type="NCBI Taxonomy" id="449447"/>
    <lineage>
        <taxon>Bacteria</taxon>
        <taxon>Bacillati</taxon>
        <taxon>Cyanobacteriota</taxon>
        <taxon>Cyanophyceae</taxon>
        <taxon>Oscillatoriophycideae</taxon>
        <taxon>Chroococcales</taxon>
        <taxon>Microcystaceae</taxon>
        <taxon>Microcystis</taxon>
    </lineage>
</organism>
<keyword evidence="2" id="KW-1185">Reference proteome</keyword>
<dbReference type="AlphaFoldDB" id="B0JTA0"/>
<dbReference type="EMBL" id="AP009552">
    <property type="protein sequence ID" value="BAG04203.1"/>
    <property type="molecule type" value="Genomic_DNA"/>
</dbReference>
<dbReference type="Proteomes" id="UP000001510">
    <property type="component" value="Chromosome"/>
</dbReference>
<dbReference type="HOGENOM" id="CLU_161315_0_0_3"/>
<dbReference type="KEGG" id="mar:MAE_43810"/>
<sequence length="127" mass="13937">MRLVKRMRSLPRTPVMLVKNSKPLMLVPFGRLRSARVVPSMVRLRAVVATEKSASTRVSIPAPPSTVSTPPPLVIRSLLSPPLMLSSPSPPLRVSLPALPIRVSFKLLPNRLSLPLPPVRLNLSIFL</sequence>
<gene>
    <name evidence="1" type="ordered locus">MAE_43810</name>
</gene>
<dbReference type="EnsemblBacteria" id="BAG04203">
    <property type="protein sequence ID" value="BAG04203"/>
    <property type="gene ID" value="MAE_43810"/>
</dbReference>
<evidence type="ECO:0000313" key="2">
    <source>
        <dbReference type="Proteomes" id="UP000001510"/>
    </source>
</evidence>
<evidence type="ECO:0000313" key="1">
    <source>
        <dbReference type="EMBL" id="BAG04203.1"/>
    </source>
</evidence>
<proteinExistence type="predicted"/>
<dbReference type="STRING" id="449447.MAE_43810"/>
<dbReference type="BioCyc" id="MAER449447:MAE_RS30380-MONOMER"/>
<dbReference type="PaxDb" id="449447-MAE_43810"/>
<accession>B0JTA0</accession>
<protein>
    <submittedName>
        <fullName evidence="1">Proline-rich extensin-like family protein</fullName>
    </submittedName>
</protein>
<name>B0JTA0_MICAN</name>